<proteinExistence type="inferred from homology"/>
<evidence type="ECO:0000313" key="4">
    <source>
        <dbReference type="EMBL" id="KAK5171437.1"/>
    </source>
</evidence>
<evidence type="ECO:0000256" key="2">
    <source>
        <dbReference type="PIRSR" id="PIRSR601461-2"/>
    </source>
</evidence>
<organism evidence="4 5">
    <name type="scientific">Saxophila tyrrhenica</name>
    <dbReference type="NCBI Taxonomy" id="1690608"/>
    <lineage>
        <taxon>Eukaryota</taxon>
        <taxon>Fungi</taxon>
        <taxon>Dikarya</taxon>
        <taxon>Ascomycota</taxon>
        <taxon>Pezizomycotina</taxon>
        <taxon>Dothideomycetes</taxon>
        <taxon>Dothideomycetidae</taxon>
        <taxon>Mycosphaerellales</taxon>
        <taxon>Extremaceae</taxon>
        <taxon>Saxophila</taxon>
    </lineage>
</organism>
<accession>A0AAV9PD62</accession>
<feature type="domain" description="Peptidase A1" evidence="3">
    <location>
        <begin position="85"/>
        <end position="415"/>
    </location>
</feature>
<keyword evidence="4" id="KW-0378">Hydrolase</keyword>
<dbReference type="PROSITE" id="PS51767">
    <property type="entry name" value="PEPTIDASE_A1"/>
    <property type="match status" value="1"/>
</dbReference>
<dbReference type="Pfam" id="PF00026">
    <property type="entry name" value="Asp"/>
    <property type="match status" value="1"/>
</dbReference>
<comment type="caution">
    <text evidence="4">The sequence shown here is derived from an EMBL/GenBank/DDBJ whole genome shotgun (WGS) entry which is preliminary data.</text>
</comment>
<protein>
    <submittedName>
        <fullName evidence="4">Aspartic proteinase</fullName>
        <ecNumber evidence="4">3.4.23.25</ecNumber>
    </submittedName>
</protein>
<dbReference type="GO" id="GO:0004190">
    <property type="term" value="F:aspartic-type endopeptidase activity"/>
    <property type="evidence" value="ECO:0007669"/>
    <property type="project" value="UniProtKB-EC"/>
</dbReference>
<dbReference type="RefSeq" id="XP_064660465.1">
    <property type="nucleotide sequence ID" value="XM_064801835.1"/>
</dbReference>
<feature type="disulfide bond" evidence="2">
    <location>
        <begin position="116"/>
        <end position="121"/>
    </location>
</feature>
<comment type="similarity">
    <text evidence="1">Belongs to the peptidase A1 family.</text>
</comment>
<dbReference type="InterPro" id="IPR001461">
    <property type="entry name" value="Aspartic_peptidase_A1"/>
</dbReference>
<reference evidence="4 5" key="1">
    <citation type="submission" date="2023-08" db="EMBL/GenBank/DDBJ databases">
        <title>Black Yeasts Isolated from many extreme environments.</title>
        <authorList>
            <person name="Coleine C."/>
            <person name="Stajich J.E."/>
            <person name="Selbmann L."/>
        </authorList>
    </citation>
    <scope>NUCLEOTIDE SEQUENCE [LARGE SCALE GENOMIC DNA]</scope>
    <source>
        <strain evidence="4 5">CCFEE 5935</strain>
    </source>
</reference>
<keyword evidence="2" id="KW-1015">Disulfide bond</keyword>
<dbReference type="PANTHER" id="PTHR47966">
    <property type="entry name" value="BETA-SITE APP-CLEAVING ENZYME, ISOFORM A-RELATED"/>
    <property type="match status" value="1"/>
</dbReference>
<dbReference type="CDD" id="cd05471">
    <property type="entry name" value="pepsin_like"/>
    <property type="match status" value="1"/>
</dbReference>
<dbReference type="EC" id="3.4.23.25" evidence="4"/>
<dbReference type="SUPFAM" id="SSF50630">
    <property type="entry name" value="Acid proteases"/>
    <property type="match status" value="1"/>
</dbReference>
<gene>
    <name evidence="4" type="primary">APR1_1</name>
    <name evidence="4" type="ORF">LTR77_004581</name>
</gene>
<dbReference type="PANTHER" id="PTHR47966:SF51">
    <property type="entry name" value="BETA-SITE APP-CLEAVING ENZYME, ISOFORM A-RELATED"/>
    <property type="match status" value="1"/>
</dbReference>
<dbReference type="InterPro" id="IPR021109">
    <property type="entry name" value="Peptidase_aspartic_dom_sf"/>
</dbReference>
<dbReference type="GO" id="GO:0006508">
    <property type="term" value="P:proteolysis"/>
    <property type="evidence" value="ECO:0007669"/>
    <property type="project" value="InterPro"/>
</dbReference>
<dbReference type="InterPro" id="IPR034164">
    <property type="entry name" value="Pepsin-like_dom"/>
</dbReference>
<dbReference type="GO" id="GO:0000324">
    <property type="term" value="C:fungal-type vacuole"/>
    <property type="evidence" value="ECO:0007669"/>
    <property type="project" value="TreeGrafter"/>
</dbReference>
<dbReference type="Gene3D" id="2.40.70.10">
    <property type="entry name" value="Acid Proteases"/>
    <property type="match status" value="2"/>
</dbReference>
<evidence type="ECO:0000256" key="1">
    <source>
        <dbReference type="ARBA" id="ARBA00007447"/>
    </source>
</evidence>
<name>A0AAV9PD62_9PEZI</name>
<dbReference type="Proteomes" id="UP001337655">
    <property type="component" value="Unassembled WGS sequence"/>
</dbReference>
<keyword evidence="5" id="KW-1185">Reference proteome</keyword>
<dbReference type="InterPro" id="IPR033121">
    <property type="entry name" value="PEPTIDASE_A1"/>
</dbReference>
<dbReference type="GeneID" id="89925927"/>
<evidence type="ECO:0000259" key="3">
    <source>
        <dbReference type="PROSITE" id="PS51767"/>
    </source>
</evidence>
<dbReference type="AlphaFoldDB" id="A0AAV9PD62"/>
<dbReference type="EMBL" id="JAVRRT010000006">
    <property type="protein sequence ID" value="KAK5171437.1"/>
    <property type="molecule type" value="Genomic_DNA"/>
</dbReference>
<evidence type="ECO:0000313" key="5">
    <source>
        <dbReference type="Proteomes" id="UP001337655"/>
    </source>
</evidence>
<sequence>MKPSTVALCVYATTASAGIFSDRYPARSLFPADALPIDEHTFASLRKRDLQQPFTSQQLIEPTSHPGTARLEIESCLFFGLIPFYWTNLALGTPNQAFRMILDLNYGGLIVRNRDCDPFSCGFGFNYTHDDSSTWHDEGETFMLHLDSQFAYGNVSRDDVQLISLNVTDVIFGEVDDFHGENFLFLTMKHFADGAIGLGPPNASMPLYTDTMVPNIMSNVVSQDVLQKNIMTLDLPWNGGEKGSLYLGTIPEEAANSDEVRIPFSNATTDLLLNTWQVSVDSISTSNQDSDRIELPEVYATFELGAGFSLPSDIYDHLLESLGAEDKNFLFPIYNCSRWDDMPDLVFTFSGVDVALTKEDYSIRGYFGPGDSDEETCGVLLQQNWRDELPVVIGVEFLRKWFVVFDMDEGELGRECLPIEPGVEGCANDA</sequence>